<comment type="caution">
    <text evidence="3">The sequence shown here is derived from an EMBL/GenBank/DDBJ whole genome shotgun (WGS) entry which is preliminary data.</text>
</comment>
<name>A0A327WFC2_LARAB</name>
<dbReference type="OrthoDB" id="1495494at2"/>
<keyword evidence="2" id="KW-0472">Membrane</keyword>
<protein>
    <submittedName>
        <fullName evidence="3">Uncharacterized protein</fullName>
    </submittedName>
</protein>
<feature type="transmembrane region" description="Helical" evidence="2">
    <location>
        <begin position="56"/>
        <end position="77"/>
    </location>
</feature>
<evidence type="ECO:0000256" key="1">
    <source>
        <dbReference type="SAM" id="MobiDB-lite"/>
    </source>
</evidence>
<dbReference type="AlphaFoldDB" id="A0A327WFC2"/>
<feature type="transmembrane region" description="Helical" evidence="2">
    <location>
        <begin position="25"/>
        <end position="44"/>
    </location>
</feature>
<dbReference type="Proteomes" id="UP000248790">
    <property type="component" value="Unassembled WGS sequence"/>
</dbReference>
<keyword evidence="4" id="KW-1185">Reference proteome</keyword>
<organism evidence="3 4">
    <name type="scientific">Larkinella arboricola</name>
    <dbReference type="NCBI Taxonomy" id="643671"/>
    <lineage>
        <taxon>Bacteria</taxon>
        <taxon>Pseudomonadati</taxon>
        <taxon>Bacteroidota</taxon>
        <taxon>Cytophagia</taxon>
        <taxon>Cytophagales</taxon>
        <taxon>Spirosomataceae</taxon>
        <taxon>Larkinella</taxon>
    </lineage>
</organism>
<accession>A0A327WFC2</accession>
<dbReference type="EMBL" id="QLMC01000018">
    <property type="protein sequence ID" value="RAJ89910.1"/>
    <property type="molecule type" value="Genomic_DNA"/>
</dbReference>
<evidence type="ECO:0000256" key="2">
    <source>
        <dbReference type="SAM" id="Phobius"/>
    </source>
</evidence>
<feature type="compositionally biased region" description="Polar residues" evidence="1">
    <location>
        <begin position="167"/>
        <end position="177"/>
    </location>
</feature>
<proteinExistence type="predicted"/>
<keyword evidence="2" id="KW-0812">Transmembrane</keyword>
<evidence type="ECO:0000313" key="3">
    <source>
        <dbReference type="EMBL" id="RAJ89910.1"/>
    </source>
</evidence>
<feature type="transmembrane region" description="Helical" evidence="2">
    <location>
        <begin position="97"/>
        <end position="120"/>
    </location>
</feature>
<keyword evidence="2" id="KW-1133">Transmembrane helix</keyword>
<feature type="region of interest" description="Disordered" evidence="1">
    <location>
        <begin position="158"/>
        <end position="177"/>
    </location>
</feature>
<gene>
    <name evidence="3" type="ORF">LX87_05599</name>
</gene>
<sequence length="177" mass="19470">MTPTDKFDSRLQKAFDFCSETSKQLINIAVGIIAFTITFAKDFIGEVGIEEKRIAFAAWILFFVSVLTGILTLSALASQLDPGGGELKSPSIWNKPISIFVNLQWIAFVLGLGLITYFGIKSLPNENNKKSINRYELIIPNSTISISPKQVNSTNNITNTKKESKPTAVTITQVPNN</sequence>
<dbReference type="RefSeq" id="WP_111631587.1">
    <property type="nucleotide sequence ID" value="NZ_QLMC01000018.1"/>
</dbReference>
<evidence type="ECO:0000313" key="4">
    <source>
        <dbReference type="Proteomes" id="UP000248790"/>
    </source>
</evidence>
<reference evidence="3 4" key="1">
    <citation type="submission" date="2018-06" db="EMBL/GenBank/DDBJ databases">
        <title>Genomic Encyclopedia of Archaeal and Bacterial Type Strains, Phase II (KMG-II): from individual species to whole genera.</title>
        <authorList>
            <person name="Goeker M."/>
        </authorList>
    </citation>
    <scope>NUCLEOTIDE SEQUENCE [LARGE SCALE GENOMIC DNA]</scope>
    <source>
        <strain evidence="3 4">DSM 21851</strain>
    </source>
</reference>